<feature type="transmembrane region" description="Helical" evidence="6">
    <location>
        <begin position="183"/>
        <end position="206"/>
    </location>
</feature>
<protein>
    <submittedName>
        <fullName evidence="8">Uncharacterized conserved protein</fullName>
    </submittedName>
</protein>
<dbReference type="AlphaFoldDB" id="A0A1I6H0M7"/>
<comment type="subcellular location">
    <subcellularLocation>
        <location evidence="1">Cell membrane</location>
        <topology evidence="1">Multi-pass membrane protein</topology>
    </subcellularLocation>
</comment>
<name>A0A1I6H0M7_9RHOB</name>
<evidence type="ECO:0000256" key="6">
    <source>
        <dbReference type="SAM" id="Phobius"/>
    </source>
</evidence>
<feature type="transmembrane region" description="Helical" evidence="6">
    <location>
        <begin position="149"/>
        <end position="171"/>
    </location>
</feature>
<evidence type="ECO:0000313" key="8">
    <source>
        <dbReference type="EMBL" id="SFR48008.1"/>
    </source>
</evidence>
<evidence type="ECO:0000256" key="1">
    <source>
        <dbReference type="ARBA" id="ARBA00004651"/>
    </source>
</evidence>
<gene>
    <name evidence="8" type="ORF">SAMN04488002_2272</name>
</gene>
<accession>A0A1I6H0M7</accession>
<evidence type="ECO:0000259" key="7">
    <source>
        <dbReference type="Pfam" id="PF09924"/>
    </source>
</evidence>
<keyword evidence="3 6" id="KW-0812">Transmembrane</keyword>
<evidence type="ECO:0000256" key="5">
    <source>
        <dbReference type="ARBA" id="ARBA00023136"/>
    </source>
</evidence>
<dbReference type="GO" id="GO:0016755">
    <property type="term" value="F:aminoacyltransferase activity"/>
    <property type="evidence" value="ECO:0007669"/>
    <property type="project" value="TreeGrafter"/>
</dbReference>
<dbReference type="GO" id="GO:0055091">
    <property type="term" value="P:phospholipid homeostasis"/>
    <property type="evidence" value="ECO:0007669"/>
    <property type="project" value="TreeGrafter"/>
</dbReference>
<feature type="transmembrane region" description="Helical" evidence="6">
    <location>
        <begin position="254"/>
        <end position="276"/>
    </location>
</feature>
<keyword evidence="9" id="KW-1185">Reference proteome</keyword>
<dbReference type="GO" id="GO:0005886">
    <property type="term" value="C:plasma membrane"/>
    <property type="evidence" value="ECO:0007669"/>
    <property type="project" value="UniProtKB-SubCell"/>
</dbReference>
<feature type="domain" description="Phosphatidylglycerol lysyltransferase C-terminal" evidence="7">
    <location>
        <begin position="317"/>
        <end position="570"/>
    </location>
</feature>
<dbReference type="STRING" id="670154.SAMN04488002_2272"/>
<dbReference type="Pfam" id="PF09924">
    <property type="entry name" value="LPG_synthase_C"/>
    <property type="match status" value="1"/>
</dbReference>
<feature type="transmembrane region" description="Helical" evidence="6">
    <location>
        <begin position="122"/>
        <end position="142"/>
    </location>
</feature>
<keyword evidence="5 6" id="KW-0472">Membrane</keyword>
<dbReference type="InterPro" id="IPR051211">
    <property type="entry name" value="PG_lysyltransferase"/>
</dbReference>
<organism evidence="8 9">
    <name type="scientific">Litoreibacter janthinus</name>
    <dbReference type="NCBI Taxonomy" id="670154"/>
    <lineage>
        <taxon>Bacteria</taxon>
        <taxon>Pseudomonadati</taxon>
        <taxon>Pseudomonadota</taxon>
        <taxon>Alphaproteobacteria</taxon>
        <taxon>Rhodobacterales</taxon>
        <taxon>Roseobacteraceae</taxon>
        <taxon>Litoreibacter</taxon>
    </lineage>
</organism>
<dbReference type="SUPFAM" id="SSF55729">
    <property type="entry name" value="Acyl-CoA N-acyltransferases (Nat)"/>
    <property type="match status" value="1"/>
</dbReference>
<evidence type="ECO:0000256" key="4">
    <source>
        <dbReference type="ARBA" id="ARBA00022989"/>
    </source>
</evidence>
<evidence type="ECO:0000313" key="9">
    <source>
        <dbReference type="Proteomes" id="UP000199658"/>
    </source>
</evidence>
<evidence type="ECO:0000256" key="2">
    <source>
        <dbReference type="ARBA" id="ARBA00022475"/>
    </source>
</evidence>
<dbReference type="EMBL" id="FOYO01000001">
    <property type="protein sequence ID" value="SFR48008.1"/>
    <property type="molecule type" value="Genomic_DNA"/>
</dbReference>
<keyword evidence="4 6" id="KW-1133">Transmembrane helix</keyword>
<feature type="transmembrane region" description="Helical" evidence="6">
    <location>
        <begin position="79"/>
        <end position="102"/>
    </location>
</feature>
<sequence length="622" mass="68136">MARQVSAVGLSLAIVGLLYHKTAAIDVAAVFEVFQTFSFDTWILSAIFTGISLAAVGCYDVLAARYLQLDLPDTHAHSVGWRATAIAQAVGFGLFSGSLVRWKLHANQPEFTLWLATKMTGIVTACFLGGWVIVASAAGLVAPNIPPQIWWLSLLCLWIAICVAAFSFSAAAQTVRLLPPIRLISRATIVTLIDTCAASFVIFVFIPDGYVPFLTLYSVFLLAYFAGLISGVPAGIGPFELCFLALLPNVEPTALLAALLAYRVIYFAAPALIALAPQRRRANPMPDVEPDALDYISGAEPAEMSLLTQGQLHQIANPYGRSKSLGRRTCNTEILFRDPFGGDPIGFLVARLRLARRAFRGLLIYKASSQTAQAARAIGLSAHQIGSEAVLNPSAFTLNTPSRAKLRRKLRSSAKEGVHTVPNAPQMSKLHKIDRDWQAKNGPARGFSVGRFGKEIVSTQRVFTAYQDERPVAFVTFHYSKDRWVLDLVRSGRNCPDGAIYTLIAAAIDAAREQGVGTLSLCSAPLHLSDTPKTWVEYILRITFQRSKASRGLHQFKSYFDPNWVPQFIVADSIFTLISGGIELYNLIHARQRQNTGDPIPAHDHYDDYQFDSYALACEEAR</sequence>
<reference evidence="9" key="1">
    <citation type="submission" date="2016-10" db="EMBL/GenBank/DDBJ databases">
        <authorList>
            <person name="Varghese N."/>
            <person name="Submissions S."/>
        </authorList>
    </citation>
    <scope>NUCLEOTIDE SEQUENCE [LARGE SCALE GENOMIC DNA]</scope>
    <source>
        <strain evidence="9">DSM 26921</strain>
    </source>
</reference>
<feature type="transmembrane region" description="Helical" evidence="6">
    <location>
        <begin position="43"/>
        <end position="67"/>
    </location>
</feature>
<dbReference type="PANTHER" id="PTHR34697">
    <property type="entry name" value="PHOSPHATIDYLGLYCEROL LYSYLTRANSFERASE"/>
    <property type="match status" value="1"/>
</dbReference>
<proteinExistence type="predicted"/>
<dbReference type="InterPro" id="IPR016181">
    <property type="entry name" value="Acyl_CoA_acyltransferase"/>
</dbReference>
<evidence type="ECO:0000256" key="3">
    <source>
        <dbReference type="ARBA" id="ARBA00022692"/>
    </source>
</evidence>
<dbReference type="Proteomes" id="UP000199658">
    <property type="component" value="Unassembled WGS sequence"/>
</dbReference>
<keyword evidence="2" id="KW-1003">Cell membrane</keyword>
<dbReference type="InterPro" id="IPR024320">
    <property type="entry name" value="LPG_synthase_C"/>
</dbReference>
<dbReference type="PANTHER" id="PTHR34697:SF2">
    <property type="entry name" value="PHOSPHATIDYLGLYCEROL LYSYLTRANSFERASE"/>
    <property type="match status" value="1"/>
</dbReference>